<proteinExistence type="predicted"/>
<dbReference type="SUPFAM" id="SSF51197">
    <property type="entry name" value="Clavaminate synthase-like"/>
    <property type="match status" value="1"/>
</dbReference>
<sequence length="410" mass="46333">MTVEEKPAATAVVDSTWTEEDIKREFPVDPTFTYVPSRHDWVERQFKNSAKHRGDALPAGFPQSVNRPSVWDGFETQNHPEKWLHYLTNDQNAALKVALDHWKSLTLPYHQLNRTTFPLPESFKAVTESWVDTLLNGLGFLQLRGFNIDDYSEEDAIIVYAGLASYVGDQRLRQGSYGTFFHVKADPNYGPVDISVPANETVEQVFHTDAIPGGNVVSFLAVGAAESGGDSTLASIGKVYNDIAKSRPDIVKVLADDWTLDIGNYFHGTPGRSQTRPLLFHENGRLLAAIARRSVTGYGIWGRHKSLPKITEEQKEALDTLHFLGRKHSLNIPIRRGDIQFLNNYEVFHAREAYTDGAENQRHLVRLFLRVDRIEWERSEHLKGTSSKDVDELAEEIWNLKPFAPVRIAA</sequence>
<accession>A0AAD5SQV5</accession>
<keyword evidence="4" id="KW-1185">Reference proteome</keyword>
<dbReference type="Proteomes" id="UP001211907">
    <property type="component" value="Unassembled WGS sequence"/>
</dbReference>
<name>A0AAD5SQV5_9FUNG</name>
<dbReference type="AlphaFoldDB" id="A0AAD5SQV5"/>
<gene>
    <name evidence="3" type="ORF">HK100_006117</name>
</gene>
<evidence type="ECO:0000313" key="4">
    <source>
        <dbReference type="Proteomes" id="UP001211907"/>
    </source>
</evidence>
<dbReference type="InterPro" id="IPR003819">
    <property type="entry name" value="TauD/TfdA-like"/>
</dbReference>
<protein>
    <recommendedName>
        <fullName evidence="2">TauD/TfdA-like domain-containing protein</fullName>
    </recommendedName>
</protein>
<organism evidence="3 4">
    <name type="scientific">Physocladia obscura</name>
    <dbReference type="NCBI Taxonomy" id="109957"/>
    <lineage>
        <taxon>Eukaryota</taxon>
        <taxon>Fungi</taxon>
        <taxon>Fungi incertae sedis</taxon>
        <taxon>Chytridiomycota</taxon>
        <taxon>Chytridiomycota incertae sedis</taxon>
        <taxon>Chytridiomycetes</taxon>
        <taxon>Chytridiales</taxon>
        <taxon>Chytriomycetaceae</taxon>
        <taxon>Physocladia</taxon>
    </lineage>
</organism>
<dbReference type="PANTHER" id="PTHR10696">
    <property type="entry name" value="GAMMA-BUTYROBETAINE HYDROXYLASE-RELATED"/>
    <property type="match status" value="1"/>
</dbReference>
<comment type="caution">
    <text evidence="3">The sequence shown here is derived from an EMBL/GenBank/DDBJ whole genome shotgun (WGS) entry which is preliminary data.</text>
</comment>
<evidence type="ECO:0000259" key="2">
    <source>
        <dbReference type="Pfam" id="PF02668"/>
    </source>
</evidence>
<evidence type="ECO:0000313" key="3">
    <source>
        <dbReference type="EMBL" id="KAJ3094506.1"/>
    </source>
</evidence>
<dbReference type="Gene3D" id="3.60.130.10">
    <property type="entry name" value="Clavaminate synthase-like"/>
    <property type="match status" value="1"/>
</dbReference>
<reference evidence="3" key="1">
    <citation type="submission" date="2020-05" db="EMBL/GenBank/DDBJ databases">
        <title>Phylogenomic resolution of chytrid fungi.</title>
        <authorList>
            <person name="Stajich J.E."/>
            <person name="Amses K."/>
            <person name="Simmons R."/>
            <person name="Seto K."/>
            <person name="Myers J."/>
            <person name="Bonds A."/>
            <person name="Quandt C.A."/>
            <person name="Barry K."/>
            <person name="Liu P."/>
            <person name="Grigoriev I."/>
            <person name="Longcore J.E."/>
            <person name="James T.Y."/>
        </authorList>
    </citation>
    <scope>NUCLEOTIDE SEQUENCE</scope>
    <source>
        <strain evidence="3">JEL0513</strain>
    </source>
</reference>
<keyword evidence="1" id="KW-0560">Oxidoreductase</keyword>
<evidence type="ECO:0000256" key="1">
    <source>
        <dbReference type="ARBA" id="ARBA00023002"/>
    </source>
</evidence>
<feature type="domain" description="TauD/TfdA-like" evidence="2">
    <location>
        <begin position="116"/>
        <end position="367"/>
    </location>
</feature>
<dbReference type="Pfam" id="PF02668">
    <property type="entry name" value="TauD"/>
    <property type="match status" value="1"/>
</dbReference>
<dbReference type="EMBL" id="JADGJH010002844">
    <property type="protein sequence ID" value="KAJ3094506.1"/>
    <property type="molecule type" value="Genomic_DNA"/>
</dbReference>
<dbReference type="GO" id="GO:0016491">
    <property type="term" value="F:oxidoreductase activity"/>
    <property type="evidence" value="ECO:0007669"/>
    <property type="project" value="UniProtKB-KW"/>
</dbReference>
<dbReference type="PANTHER" id="PTHR10696:SF54">
    <property type="entry name" value="FAMILY OXIDOREDUCTASE, PUTATIVE (AFU_ORTHOLOGUE AFUA_4G13850)-RELATED"/>
    <property type="match status" value="1"/>
</dbReference>
<dbReference type="InterPro" id="IPR050411">
    <property type="entry name" value="AlphaKG_dependent_hydroxylases"/>
</dbReference>
<dbReference type="InterPro" id="IPR042098">
    <property type="entry name" value="TauD-like_sf"/>
</dbReference>